<dbReference type="STRING" id="407036.SAMN05216243_1327"/>
<dbReference type="Proteomes" id="UP000198694">
    <property type="component" value="Unassembled WGS sequence"/>
</dbReference>
<organism evidence="1 2">
    <name type="scientific">Sediminibacillus albus</name>
    <dbReference type="NCBI Taxonomy" id="407036"/>
    <lineage>
        <taxon>Bacteria</taxon>
        <taxon>Bacillati</taxon>
        <taxon>Bacillota</taxon>
        <taxon>Bacilli</taxon>
        <taxon>Bacillales</taxon>
        <taxon>Bacillaceae</taxon>
        <taxon>Sediminibacillus</taxon>
    </lineage>
</organism>
<dbReference type="RefSeq" id="WP_093212174.1">
    <property type="nucleotide sequence ID" value="NZ_FNFL01000001.1"/>
</dbReference>
<accession>A0A1G8XEZ3</accession>
<gene>
    <name evidence="1" type="ORF">SAMN05216243_1327</name>
</gene>
<name>A0A1G8XEZ3_9BACI</name>
<evidence type="ECO:0000313" key="2">
    <source>
        <dbReference type="Proteomes" id="UP000198694"/>
    </source>
</evidence>
<dbReference type="Gene3D" id="3.30.470.20">
    <property type="entry name" value="ATP-grasp fold, B domain"/>
    <property type="match status" value="1"/>
</dbReference>
<sequence>MNTFTIKFYQGNRNRIIVPYRHLSQFQMIEDIQYGPIHSPVEILVHDKDPSTLYVSSRLKAVLNLHKSSPITIKLEKNRCSILLTMGVFTAGFEESRQQPLGERTPIFEQLSIAGETLGFQALFFGHQHIDKEKRMLNGYYYRNNQWENGWFTFPNVIYDRIPNRKIEHHPDIVNTKSILQNQSVFFNHGFFNKWEIYQSLIKDQACSFLVPETILHPSKQKIETMLAKYNIYIKPIHGSRGNGITKCRLLSSGEIECHYYLQDKPQVNRYEKTEAFFQQHFPNGLQGYVAQQEISLIKKGKSPIDFRLHVNKNHRNSWEVTLICAKFAGKGSLTTHVKRGGKVLLLKELFTEDQAEKISKRLNAMALLVSTSVEKGFQSPIGEVGIDFGMDTEGRVWLFEVNSKPGFSVFNHPELYQQSPHVLSYPFRYGFYLNNLRNIPAARNK</sequence>
<dbReference type="InterPro" id="IPR026838">
    <property type="entry name" value="YheC/D"/>
</dbReference>
<dbReference type="SUPFAM" id="SSF56059">
    <property type="entry name" value="Glutathione synthetase ATP-binding domain-like"/>
    <property type="match status" value="1"/>
</dbReference>
<dbReference type="OrthoDB" id="7869153at2"/>
<reference evidence="1 2" key="1">
    <citation type="submission" date="2016-10" db="EMBL/GenBank/DDBJ databases">
        <authorList>
            <person name="de Groot N.N."/>
        </authorList>
    </citation>
    <scope>NUCLEOTIDE SEQUENCE [LARGE SCALE GENOMIC DNA]</scope>
    <source>
        <strain evidence="1 2">CGMCC 1.6502</strain>
    </source>
</reference>
<dbReference type="AlphaFoldDB" id="A0A1G8XEZ3"/>
<dbReference type="Pfam" id="PF14398">
    <property type="entry name" value="ATPgrasp_YheCD"/>
    <property type="match status" value="1"/>
</dbReference>
<proteinExistence type="predicted"/>
<evidence type="ECO:0000313" key="1">
    <source>
        <dbReference type="EMBL" id="SDJ89189.1"/>
    </source>
</evidence>
<protein>
    <submittedName>
        <fullName evidence="1">YheC/D like ATP-grasp</fullName>
    </submittedName>
</protein>
<keyword evidence="2" id="KW-1185">Reference proteome</keyword>
<dbReference type="EMBL" id="FNFL01000001">
    <property type="protein sequence ID" value="SDJ89189.1"/>
    <property type="molecule type" value="Genomic_DNA"/>
</dbReference>